<sequence length="141" mass="15522">MKATVWSTVVIMVLCILFIGLLGGNAFAQSAEDNLNMNLSEAPDAIVVVSVECRVEKRAGKDAWQYYIITKDGAEFKMRKTWPPKFSWDSSGLGPSEGRPVVTGRHMNKIVFSSYGEIGSFMHHGGVKDCVPSTHEHSGHH</sequence>
<dbReference type="EMBL" id="PCTL01000004">
    <property type="protein sequence ID" value="PIP73838.1"/>
    <property type="molecule type" value="Genomic_DNA"/>
</dbReference>
<name>A0A2H0CWP1_9BACT</name>
<proteinExistence type="predicted"/>
<gene>
    <name evidence="1" type="ORF">COW88_00585</name>
</gene>
<dbReference type="AlphaFoldDB" id="A0A2H0CWP1"/>
<accession>A0A2H0CWP1</accession>
<dbReference type="Proteomes" id="UP000230638">
    <property type="component" value="Unassembled WGS sequence"/>
</dbReference>
<reference evidence="1 2" key="1">
    <citation type="submission" date="2017-09" db="EMBL/GenBank/DDBJ databases">
        <title>Depth-based differentiation of microbial function through sediment-hosted aquifers and enrichment of novel symbionts in the deep terrestrial subsurface.</title>
        <authorList>
            <person name="Probst A.J."/>
            <person name="Ladd B."/>
            <person name="Jarett J.K."/>
            <person name="Geller-Mcgrath D.E."/>
            <person name="Sieber C.M."/>
            <person name="Emerson J.B."/>
            <person name="Anantharaman K."/>
            <person name="Thomas B.C."/>
            <person name="Malmstrom R."/>
            <person name="Stieglmeier M."/>
            <person name="Klingl A."/>
            <person name="Woyke T."/>
            <person name="Ryan C.M."/>
            <person name="Banfield J.F."/>
        </authorList>
    </citation>
    <scope>NUCLEOTIDE SEQUENCE [LARGE SCALE GENOMIC DNA]</scope>
    <source>
        <strain evidence="1">CG22_combo_CG10-13_8_21_14_all_47_15</strain>
    </source>
</reference>
<protein>
    <submittedName>
        <fullName evidence="1">Uncharacterized protein</fullName>
    </submittedName>
</protein>
<comment type="caution">
    <text evidence="1">The sequence shown here is derived from an EMBL/GenBank/DDBJ whole genome shotgun (WGS) entry which is preliminary data.</text>
</comment>
<evidence type="ECO:0000313" key="1">
    <source>
        <dbReference type="EMBL" id="PIP73838.1"/>
    </source>
</evidence>
<evidence type="ECO:0000313" key="2">
    <source>
        <dbReference type="Proteomes" id="UP000230638"/>
    </source>
</evidence>
<organism evidence="1 2">
    <name type="scientific">Candidatus Lloydbacteria bacterium CG22_combo_CG10-13_8_21_14_all_47_15</name>
    <dbReference type="NCBI Taxonomy" id="1974635"/>
    <lineage>
        <taxon>Bacteria</taxon>
        <taxon>Candidatus Lloydiibacteriota</taxon>
    </lineage>
</organism>